<feature type="compositionally biased region" description="Basic residues" evidence="1">
    <location>
        <begin position="148"/>
        <end position="161"/>
    </location>
</feature>
<evidence type="ECO:0000256" key="1">
    <source>
        <dbReference type="SAM" id="MobiDB-lite"/>
    </source>
</evidence>
<reference evidence="2" key="2">
    <citation type="submission" date="2023-04" db="EMBL/GenBank/DDBJ databases">
        <authorList>
            <person name="Bruccoleri R.E."/>
            <person name="Oakeley E.J."/>
            <person name="Faust A.-M."/>
            <person name="Dessus-Babus S."/>
            <person name="Altorfer M."/>
            <person name="Burckhardt D."/>
            <person name="Oertli M."/>
            <person name="Naumann U."/>
            <person name="Petersen F."/>
            <person name="Wong J."/>
        </authorList>
    </citation>
    <scope>NUCLEOTIDE SEQUENCE</scope>
    <source>
        <strain evidence="2">GSM-AAB239-AS_SAM_17_03QT</strain>
        <tissue evidence="2">Leaf</tissue>
    </source>
</reference>
<reference evidence="2" key="1">
    <citation type="journal article" date="2023" name="GigaByte">
        <title>Genome assembly of the bearded iris, Iris pallida Lam.</title>
        <authorList>
            <person name="Bruccoleri R.E."/>
            <person name="Oakeley E.J."/>
            <person name="Faust A.M.E."/>
            <person name="Altorfer M."/>
            <person name="Dessus-Babus S."/>
            <person name="Burckhardt D."/>
            <person name="Oertli M."/>
            <person name="Naumann U."/>
            <person name="Petersen F."/>
            <person name="Wong J."/>
        </authorList>
    </citation>
    <scope>NUCLEOTIDE SEQUENCE</scope>
    <source>
        <strain evidence="2">GSM-AAB239-AS_SAM_17_03QT</strain>
    </source>
</reference>
<gene>
    <name evidence="2" type="ORF">M6B38_355630</name>
</gene>
<comment type="caution">
    <text evidence="2">The sequence shown here is derived from an EMBL/GenBank/DDBJ whole genome shotgun (WGS) entry which is preliminary data.</text>
</comment>
<accession>A0AAX6GLX8</accession>
<feature type="compositionally biased region" description="Basic and acidic residues" evidence="1">
    <location>
        <begin position="116"/>
        <end position="142"/>
    </location>
</feature>
<sequence length="236" mass="25124">MSERRSGSEWRRRRRCRRLGGCSGKRGVGGGARGGACAQVRLDHRKGRALAAVFSGLAALEGDRWLSLGGARGRALRSRTPEEATAPIRLSTRLLAVSSVERSGTVGDSAPPALVRRQEAAKADPRPRRERRLDPDGGRERSATVVPRPRRGRQLRRGRLRVGKDGVGRSSLTETSTRLAAKARAHRRGGAGRGASSSTGSPSRCGTALGKVNGSDLGQRLWPSTQLLERGGTGQG</sequence>
<feature type="region of interest" description="Disordered" evidence="1">
    <location>
        <begin position="99"/>
        <end position="236"/>
    </location>
</feature>
<feature type="compositionally biased region" description="Low complexity" evidence="1">
    <location>
        <begin position="194"/>
        <end position="206"/>
    </location>
</feature>
<evidence type="ECO:0000313" key="3">
    <source>
        <dbReference type="Proteomes" id="UP001140949"/>
    </source>
</evidence>
<proteinExistence type="predicted"/>
<keyword evidence="3" id="KW-1185">Reference proteome</keyword>
<protein>
    <submittedName>
        <fullName evidence="2">Vegetative cell wall protein gp1-like</fullName>
    </submittedName>
</protein>
<feature type="compositionally biased region" description="Basic residues" evidence="1">
    <location>
        <begin position="181"/>
        <end position="190"/>
    </location>
</feature>
<dbReference type="Proteomes" id="UP001140949">
    <property type="component" value="Unassembled WGS sequence"/>
</dbReference>
<dbReference type="AlphaFoldDB" id="A0AAX6GLX8"/>
<organism evidence="2 3">
    <name type="scientific">Iris pallida</name>
    <name type="common">Sweet iris</name>
    <dbReference type="NCBI Taxonomy" id="29817"/>
    <lineage>
        <taxon>Eukaryota</taxon>
        <taxon>Viridiplantae</taxon>
        <taxon>Streptophyta</taxon>
        <taxon>Embryophyta</taxon>
        <taxon>Tracheophyta</taxon>
        <taxon>Spermatophyta</taxon>
        <taxon>Magnoliopsida</taxon>
        <taxon>Liliopsida</taxon>
        <taxon>Asparagales</taxon>
        <taxon>Iridaceae</taxon>
        <taxon>Iridoideae</taxon>
        <taxon>Irideae</taxon>
        <taxon>Iris</taxon>
    </lineage>
</organism>
<evidence type="ECO:0000313" key="2">
    <source>
        <dbReference type="EMBL" id="KAJ6829789.1"/>
    </source>
</evidence>
<dbReference type="EMBL" id="JANAVB010018197">
    <property type="protein sequence ID" value="KAJ6829789.1"/>
    <property type="molecule type" value="Genomic_DNA"/>
</dbReference>
<name>A0AAX6GLX8_IRIPA</name>